<dbReference type="NCBIfam" id="TIGR01197">
    <property type="entry name" value="nramp"/>
    <property type="match status" value="1"/>
</dbReference>
<feature type="region of interest" description="Disordered" evidence="6">
    <location>
        <begin position="325"/>
        <end position="363"/>
    </location>
</feature>
<feature type="transmembrane region" description="Helical" evidence="7">
    <location>
        <begin position="913"/>
        <end position="935"/>
    </location>
</feature>
<comment type="subcellular location">
    <subcellularLocation>
        <location evidence="1">Membrane</location>
        <topology evidence="1">Multi-pass membrane protein</topology>
    </subcellularLocation>
</comment>
<keyword evidence="5 7" id="KW-0472">Membrane</keyword>
<evidence type="ECO:0000256" key="5">
    <source>
        <dbReference type="ARBA" id="ARBA00023136"/>
    </source>
</evidence>
<feature type="transmembrane region" description="Helical" evidence="7">
    <location>
        <begin position="827"/>
        <end position="845"/>
    </location>
</feature>
<feature type="transmembrane region" description="Helical" evidence="7">
    <location>
        <begin position="1032"/>
        <end position="1053"/>
    </location>
</feature>
<dbReference type="EMBL" id="AEYI02002126">
    <property type="protein sequence ID" value="KFG29790.1"/>
    <property type="molecule type" value="Genomic_DNA"/>
</dbReference>
<organism evidence="8 9">
    <name type="scientific">Toxoplasma gondii p89</name>
    <dbReference type="NCBI Taxonomy" id="943119"/>
    <lineage>
        <taxon>Eukaryota</taxon>
        <taxon>Sar</taxon>
        <taxon>Alveolata</taxon>
        <taxon>Apicomplexa</taxon>
        <taxon>Conoidasida</taxon>
        <taxon>Coccidia</taxon>
        <taxon>Eucoccidiorida</taxon>
        <taxon>Eimeriorina</taxon>
        <taxon>Sarcocystidae</taxon>
        <taxon>Toxoplasma</taxon>
    </lineage>
</organism>
<dbReference type="GO" id="GO:0034755">
    <property type="term" value="P:iron ion transmembrane transport"/>
    <property type="evidence" value="ECO:0007669"/>
    <property type="project" value="TreeGrafter"/>
</dbReference>
<feature type="compositionally biased region" description="Basic and acidic residues" evidence="6">
    <location>
        <begin position="1199"/>
        <end position="1216"/>
    </location>
</feature>
<evidence type="ECO:0000256" key="7">
    <source>
        <dbReference type="SAM" id="Phobius"/>
    </source>
</evidence>
<dbReference type="AlphaFoldDB" id="A0A086JCC2"/>
<dbReference type="OrthoDB" id="409173at2759"/>
<keyword evidence="2" id="KW-0813">Transport</keyword>
<keyword evidence="4 7" id="KW-1133">Transmembrane helix</keyword>
<keyword evidence="3 7" id="KW-0812">Transmembrane</keyword>
<dbReference type="Pfam" id="PF01566">
    <property type="entry name" value="Nramp"/>
    <property type="match status" value="1"/>
</dbReference>
<dbReference type="NCBIfam" id="NF037982">
    <property type="entry name" value="Nramp_1"/>
    <property type="match status" value="1"/>
</dbReference>
<reference evidence="8 9" key="1">
    <citation type="submission" date="2014-03" db="EMBL/GenBank/DDBJ databases">
        <authorList>
            <person name="Sibley D."/>
            <person name="Venepally P."/>
            <person name="Karamycheva S."/>
            <person name="Hadjithomas M."/>
            <person name="Khan A."/>
            <person name="Brunk B."/>
            <person name="Roos D."/>
            <person name="Caler E."/>
            <person name="Lorenzi H."/>
        </authorList>
    </citation>
    <scope>NUCLEOTIDE SEQUENCE [LARGE SCALE GENOMIC DNA]</scope>
    <source>
        <strain evidence="9">p89</strain>
    </source>
</reference>
<feature type="transmembrane region" description="Helical" evidence="7">
    <location>
        <begin position="871"/>
        <end position="892"/>
    </location>
</feature>
<feature type="region of interest" description="Disordered" evidence="6">
    <location>
        <begin position="1185"/>
        <end position="1232"/>
    </location>
</feature>
<gene>
    <name evidence="8" type="ORF">TGP89_267270</name>
</gene>
<dbReference type="PANTHER" id="PTHR11706:SF33">
    <property type="entry name" value="NATURAL RESISTANCE-ASSOCIATED MACROPHAGE PROTEIN 2"/>
    <property type="match status" value="1"/>
</dbReference>
<feature type="compositionally biased region" description="Basic and acidic residues" evidence="6">
    <location>
        <begin position="221"/>
        <end position="233"/>
    </location>
</feature>
<dbReference type="PANTHER" id="PTHR11706">
    <property type="entry name" value="SOLUTE CARRIER PROTEIN FAMILY 11 MEMBER"/>
    <property type="match status" value="1"/>
</dbReference>
<dbReference type="Proteomes" id="UP000028828">
    <property type="component" value="Unassembled WGS sequence"/>
</dbReference>
<feature type="transmembrane region" description="Helical" evidence="7">
    <location>
        <begin position="1065"/>
        <end position="1088"/>
    </location>
</feature>
<name>A0A086JCC2_TOXGO</name>
<evidence type="ECO:0000313" key="8">
    <source>
        <dbReference type="EMBL" id="KFG29790.1"/>
    </source>
</evidence>
<dbReference type="InterPro" id="IPR001046">
    <property type="entry name" value="NRAMP_fam"/>
</dbReference>
<feature type="transmembrane region" description="Helical" evidence="7">
    <location>
        <begin position="796"/>
        <end position="815"/>
    </location>
</feature>
<evidence type="ECO:0000256" key="4">
    <source>
        <dbReference type="ARBA" id="ARBA00022989"/>
    </source>
</evidence>
<feature type="transmembrane region" description="Helical" evidence="7">
    <location>
        <begin position="765"/>
        <end position="790"/>
    </location>
</feature>
<sequence length="1232" mass="133350">MNFFARRRDSSDFGKQRPCSLVSSPEHLAKPLLSEFHENKLGSLSAFGSEAPVPCSSPTVACPSRAASRVPAPETHTLETPAADLAVPSTFRSWSAHSLAQFWKKKATGARSRGFAFFPSSLVRIVSTCAMRAEKSEGQEKHPSDLAPDSEGFLGQVAGMRLEGQEGLGQSHEEATEGGTLGSLSKASLTRQNAEARCRHVTGSPWKRQNIYAGTTQAAERQTREHEGDRGPEDEQGLDIEEVDEEESEGEIEEEMEGGIQDATNSGIASDFFNEFVDVPEDEDEDEDRERRVFVSPRSRLARHRQLDSFPTFKFSETQVACETSQGRGQSLSEHGDEAAWATREQQWSGLPQAYARPTPGVGREKENKALCHFPNSRLEAPMSASTQCYSPALSLALPWLGRPARAAPLESDSSFLEIPDAPCSVHLNGRETEAARSIAGPLCHAGEGRDTHAENLRRLLTVAPEERVSSLVESDVEGQQASRDVGHRASVSSDHDSFAARLLVPSPSPSLPLSPGSPSLSSNSALGSLLLSCAQSSCNSSLCSDDDAAPETSAASRPLWCSFFFAPFSLPGLSSPCFLLSSRYVSRCLLGFSTFSVSSRQTHARRSSPASSATPAPRLARLRLCLLAVCVALPLAVLLLFLNLLLLLAQLLMRGLHLLLPPPLPPRFQWKKFVAFLGPGWLVAMAYLDPGNLEGDLQAGSRREDPGVLPPGAPDPKGHALLWVLLWGHAGGWIFQVLAARLGNATGLDLATLCRRQYSRGVAWLLWVLTEIAILGADIQAVIGCAVAFNLLVGLPVWIGVLVTLVDSFTFLSLNAERTQQLERVFSFFIGIMAVAFGYTLVLSKPSFRLILHGLVAPTLPHTRADAFDLLALVGCIIMPHNIFLHSALVLTRRVKRNSPDKVAEANYYFSLEAALALVVSFLLNGCVLCAFANPRVKTPEGEDLTLSTAPEALQSAFGHGALYIWAAGLLAAGQNAAMAGTYAGQFVMQGFLDLHFSRPVRLVLTRLVTILPVAVLADLDQAVVDSICRVVNIAQAFLLPFALVPLLLFSTSRRVMGRFALDGWRWGAVLALAVLVTSGNFAVAFYQLAALQLSPQLCFGGLTLLLLYAAVLIVIARQKIRGVFCVYLLVARRRRREQARWIGAAEGVEDSGRAQTETFQGKALTPEQERESTVIADASVVPVSSGTDEQADECTVGEERDKTTRTVGECRGRESSPTGYGATRFFEPES</sequence>
<dbReference type="PRINTS" id="PR00447">
    <property type="entry name" value="NATRESASSCMP"/>
</dbReference>
<evidence type="ECO:0000256" key="3">
    <source>
        <dbReference type="ARBA" id="ARBA00022692"/>
    </source>
</evidence>
<feature type="transmembrane region" description="Helical" evidence="7">
    <location>
        <begin position="1005"/>
        <end position="1026"/>
    </location>
</feature>
<feature type="region of interest" description="Disordered" evidence="6">
    <location>
        <begin position="209"/>
        <end position="257"/>
    </location>
</feature>
<dbReference type="GO" id="GO:0005886">
    <property type="term" value="C:plasma membrane"/>
    <property type="evidence" value="ECO:0007669"/>
    <property type="project" value="TreeGrafter"/>
</dbReference>
<comment type="caution">
    <text evidence="8">The sequence shown here is derived from an EMBL/GenBank/DDBJ whole genome shotgun (WGS) entry which is preliminary data.</text>
</comment>
<evidence type="ECO:0000256" key="1">
    <source>
        <dbReference type="ARBA" id="ARBA00004141"/>
    </source>
</evidence>
<accession>A0A086JCC2</accession>
<dbReference type="GO" id="GO:0015086">
    <property type="term" value="F:cadmium ion transmembrane transporter activity"/>
    <property type="evidence" value="ECO:0007669"/>
    <property type="project" value="TreeGrafter"/>
</dbReference>
<feature type="region of interest" description="Disordered" evidence="6">
    <location>
        <begin position="472"/>
        <end position="491"/>
    </location>
</feature>
<evidence type="ECO:0000313" key="9">
    <source>
        <dbReference type="Proteomes" id="UP000028828"/>
    </source>
</evidence>
<evidence type="ECO:0000256" key="2">
    <source>
        <dbReference type="ARBA" id="ARBA00022448"/>
    </source>
</evidence>
<feature type="transmembrane region" description="Helical" evidence="7">
    <location>
        <begin position="964"/>
        <end position="985"/>
    </location>
</feature>
<dbReference type="VEuPathDB" id="ToxoDB:TGP89_267270"/>
<dbReference type="GO" id="GO:0005384">
    <property type="term" value="F:manganese ion transmembrane transporter activity"/>
    <property type="evidence" value="ECO:0007669"/>
    <property type="project" value="TreeGrafter"/>
</dbReference>
<protein>
    <submittedName>
        <fullName evidence="8">Putative divalent metal transporter</fullName>
    </submittedName>
</protein>
<evidence type="ECO:0000256" key="6">
    <source>
        <dbReference type="SAM" id="MobiDB-lite"/>
    </source>
</evidence>
<proteinExistence type="predicted"/>
<feature type="transmembrane region" description="Helical" evidence="7">
    <location>
        <begin position="627"/>
        <end position="650"/>
    </location>
</feature>
<feature type="compositionally biased region" description="Acidic residues" evidence="6">
    <location>
        <begin position="234"/>
        <end position="257"/>
    </location>
</feature>